<sequence>MEPVKDLYEHIDEWQKGSVWNADCKSWYKNNIPEGKLWIWGGSALHYLKTIQEVRWEHYEFRYNRKNVWAFLGNGRVKAEIENDVSRLTPYIRNSDDLWNIE</sequence>
<evidence type="ECO:0000256" key="2">
    <source>
        <dbReference type="ARBA" id="ARBA00010139"/>
    </source>
</evidence>
<dbReference type="PANTHER" id="PTHR42877">
    <property type="entry name" value="L-ORNITHINE N(5)-MONOOXYGENASE-RELATED"/>
    <property type="match status" value="1"/>
</dbReference>
<dbReference type="GeneID" id="25293751"/>
<dbReference type="RefSeq" id="XP_013271945.1">
    <property type="nucleotide sequence ID" value="XM_013416491.1"/>
</dbReference>
<dbReference type="VEuPathDB" id="FungiDB:Z518_05680"/>
<dbReference type="Proteomes" id="UP000053617">
    <property type="component" value="Unassembled WGS sequence"/>
</dbReference>
<dbReference type="EMBL" id="KN847478">
    <property type="protein sequence ID" value="KIX04809.1"/>
    <property type="molecule type" value="Genomic_DNA"/>
</dbReference>
<proteinExistence type="inferred from homology"/>
<evidence type="ECO:0000256" key="1">
    <source>
        <dbReference type="ARBA" id="ARBA00001974"/>
    </source>
</evidence>
<dbReference type="InterPro" id="IPR051209">
    <property type="entry name" value="FAD-bind_Monooxygenase_sf"/>
</dbReference>
<dbReference type="AlphaFoldDB" id="A0A0D2IG93"/>
<evidence type="ECO:0000313" key="4">
    <source>
        <dbReference type="Proteomes" id="UP000053617"/>
    </source>
</evidence>
<gene>
    <name evidence="3" type="ORF">Z518_05680</name>
</gene>
<protein>
    <submittedName>
        <fullName evidence="3">Uncharacterized protein</fullName>
    </submittedName>
</protein>
<dbReference type="OrthoDB" id="74360at2759"/>
<comment type="cofactor">
    <cofactor evidence="1">
        <name>FAD</name>
        <dbReference type="ChEBI" id="CHEBI:57692"/>
    </cofactor>
</comment>
<dbReference type="HOGENOM" id="CLU_2279021_0_0_1"/>
<organism evidence="3 4">
    <name type="scientific">Rhinocladiella mackenziei CBS 650.93</name>
    <dbReference type="NCBI Taxonomy" id="1442369"/>
    <lineage>
        <taxon>Eukaryota</taxon>
        <taxon>Fungi</taxon>
        <taxon>Dikarya</taxon>
        <taxon>Ascomycota</taxon>
        <taxon>Pezizomycotina</taxon>
        <taxon>Eurotiomycetes</taxon>
        <taxon>Chaetothyriomycetidae</taxon>
        <taxon>Chaetothyriales</taxon>
        <taxon>Herpotrichiellaceae</taxon>
        <taxon>Rhinocladiella</taxon>
    </lineage>
</organism>
<dbReference type="InterPro" id="IPR036188">
    <property type="entry name" value="FAD/NAD-bd_sf"/>
</dbReference>
<name>A0A0D2IG93_9EURO</name>
<reference evidence="3 4" key="1">
    <citation type="submission" date="2015-01" db="EMBL/GenBank/DDBJ databases">
        <title>The Genome Sequence of Rhinocladiella mackenzie CBS 650.93.</title>
        <authorList>
            <consortium name="The Broad Institute Genomics Platform"/>
            <person name="Cuomo C."/>
            <person name="de Hoog S."/>
            <person name="Gorbushina A."/>
            <person name="Stielow B."/>
            <person name="Teixiera M."/>
            <person name="Abouelleil A."/>
            <person name="Chapman S.B."/>
            <person name="Priest M."/>
            <person name="Young S.K."/>
            <person name="Wortman J."/>
            <person name="Nusbaum C."/>
            <person name="Birren B."/>
        </authorList>
    </citation>
    <scope>NUCLEOTIDE SEQUENCE [LARGE SCALE GENOMIC DNA]</scope>
    <source>
        <strain evidence="3 4">CBS 650.93</strain>
    </source>
</reference>
<evidence type="ECO:0000313" key="3">
    <source>
        <dbReference type="EMBL" id="KIX04809.1"/>
    </source>
</evidence>
<keyword evidence="4" id="KW-1185">Reference proteome</keyword>
<comment type="similarity">
    <text evidence="2">Belongs to the FAD-binding monooxygenase family.</text>
</comment>
<dbReference type="PANTHER" id="PTHR42877:SF8">
    <property type="entry name" value="MONOOXYGENASE"/>
    <property type="match status" value="1"/>
</dbReference>
<accession>A0A0D2IG93</accession>
<dbReference type="Gene3D" id="3.50.50.60">
    <property type="entry name" value="FAD/NAD(P)-binding domain"/>
    <property type="match status" value="1"/>
</dbReference>